<evidence type="ECO:0000313" key="4">
    <source>
        <dbReference type="Proteomes" id="UP000695000"/>
    </source>
</evidence>
<dbReference type="RefSeq" id="XP_017768858.1">
    <property type="nucleotide sequence ID" value="XM_017913369.1"/>
</dbReference>
<dbReference type="PANTHER" id="PTHR13651">
    <property type="entry name" value="PROTEIN ABITRAM"/>
    <property type="match status" value="1"/>
</dbReference>
<dbReference type="Pfam" id="PF01597">
    <property type="entry name" value="GCV_H"/>
    <property type="match status" value="1"/>
</dbReference>
<evidence type="ECO:0000256" key="2">
    <source>
        <dbReference type="ARBA" id="ARBA00019325"/>
    </source>
</evidence>
<evidence type="ECO:0000313" key="5">
    <source>
        <dbReference type="RefSeq" id="XP_017768858.1"/>
    </source>
</evidence>
<dbReference type="Gene3D" id="2.40.50.100">
    <property type="match status" value="1"/>
</dbReference>
<evidence type="ECO:0000256" key="3">
    <source>
        <dbReference type="ARBA" id="ARBA00030463"/>
    </source>
</evidence>
<keyword evidence="4" id="KW-1185">Reference proteome</keyword>
<dbReference type="InterPro" id="IPR039169">
    <property type="entry name" value="Abitram"/>
</dbReference>
<evidence type="ECO:0000256" key="1">
    <source>
        <dbReference type="ARBA" id="ARBA00010764"/>
    </source>
</evidence>
<dbReference type="Proteomes" id="UP000695000">
    <property type="component" value="Unplaced"/>
</dbReference>
<dbReference type="GeneID" id="108557002"/>
<dbReference type="PANTHER" id="PTHR13651:SF0">
    <property type="entry name" value="PROTEIN ABITRAM"/>
    <property type="match status" value="1"/>
</dbReference>
<reference evidence="5" key="1">
    <citation type="submission" date="2025-08" db="UniProtKB">
        <authorList>
            <consortium name="RefSeq"/>
        </authorList>
    </citation>
    <scope>IDENTIFICATION</scope>
    <source>
        <tissue evidence="5">Whole Larva</tissue>
    </source>
</reference>
<dbReference type="InterPro" id="IPR033753">
    <property type="entry name" value="GCV_H/Fam206"/>
</dbReference>
<gene>
    <name evidence="5" type="primary">LOC108557002</name>
</gene>
<proteinExistence type="inferred from homology"/>
<organism evidence="4 5">
    <name type="scientific">Nicrophorus vespilloides</name>
    <name type="common">Boreal carrion beetle</name>
    <dbReference type="NCBI Taxonomy" id="110193"/>
    <lineage>
        <taxon>Eukaryota</taxon>
        <taxon>Metazoa</taxon>
        <taxon>Ecdysozoa</taxon>
        <taxon>Arthropoda</taxon>
        <taxon>Hexapoda</taxon>
        <taxon>Insecta</taxon>
        <taxon>Pterygota</taxon>
        <taxon>Neoptera</taxon>
        <taxon>Endopterygota</taxon>
        <taxon>Coleoptera</taxon>
        <taxon>Polyphaga</taxon>
        <taxon>Staphyliniformia</taxon>
        <taxon>Silphidae</taxon>
        <taxon>Nicrophorinae</taxon>
        <taxon>Nicrophorus</taxon>
    </lineage>
</organism>
<name>A0ABM1M2Q8_NICVS</name>
<dbReference type="SUPFAM" id="SSF51230">
    <property type="entry name" value="Single hybrid motif"/>
    <property type="match status" value="1"/>
</dbReference>
<sequence length="173" mass="19767">METKIIDSIDTSCLSDLADVSDRYFEHLYCKEIEGKEITDQRVSFHTNRICMLSLAENHPIMKEKKPIKRINFEIDDKIDRLKNSASGKGKKGAQKLAPDSIICYVETETESYPVYSCIKGKLIEINEKLIENPNLLVEKPVNEGYIALLLPVLSLYSTFKESMLSKEKYLAL</sequence>
<accession>A0ABM1M2Q8</accession>
<protein>
    <recommendedName>
        <fullName evidence="2">Protein Abitram</fullName>
    </recommendedName>
    <alternativeName>
        <fullName evidence="3">Actin-binding transcription modulator</fullName>
    </alternativeName>
</protein>
<comment type="similarity">
    <text evidence="1">Belongs to the ABITRAM family.</text>
</comment>
<dbReference type="InterPro" id="IPR011053">
    <property type="entry name" value="Single_hybrid_motif"/>
</dbReference>